<name>A0ABR2HCZ3_9EUKA</name>
<feature type="compositionally biased region" description="Polar residues" evidence="2">
    <location>
        <begin position="2197"/>
        <end position="2220"/>
    </location>
</feature>
<evidence type="ECO:0000313" key="3">
    <source>
        <dbReference type="EMBL" id="KAK8844901.1"/>
    </source>
</evidence>
<feature type="compositionally biased region" description="Acidic residues" evidence="2">
    <location>
        <begin position="995"/>
        <end position="1007"/>
    </location>
</feature>
<dbReference type="Proteomes" id="UP001470230">
    <property type="component" value="Unassembled WGS sequence"/>
</dbReference>
<feature type="compositionally biased region" description="Low complexity" evidence="2">
    <location>
        <begin position="943"/>
        <end position="954"/>
    </location>
</feature>
<protein>
    <submittedName>
        <fullName evidence="3">Uncharacterized protein</fullName>
    </submittedName>
</protein>
<dbReference type="EMBL" id="JAPFFF010000031">
    <property type="protein sequence ID" value="KAK8844901.1"/>
    <property type="molecule type" value="Genomic_DNA"/>
</dbReference>
<keyword evidence="4" id="KW-1185">Reference proteome</keyword>
<feature type="compositionally biased region" description="Low complexity" evidence="2">
    <location>
        <begin position="1904"/>
        <end position="1916"/>
    </location>
</feature>
<accession>A0ABR2HCZ3</accession>
<comment type="caution">
    <text evidence="3">The sequence shown here is derived from an EMBL/GenBank/DDBJ whole genome shotgun (WGS) entry which is preliminary data.</text>
</comment>
<sequence length="2236" mass="255825">MNPLFYPSKSKARESKSGLEKHRKIIKYNDTQSNKAIKDNIPDSWYYNDKKANNIWESLEVDPAVKFEPTDETKSPFAQIDQSAQRIRQMIMSYEISDQELLVNLMDILEQEDEFFGNYHDDDALFEAKLRLGSMINDHSGNTDAQEKMLDSLRSWFDSLTKKSEAEGDGEVKNLKDTYNVDVTQLAEMINSSFETREMNSEQLQLLHRSVVDNLTRQIRDMRRKITEQEETIDELNKTIEVQKSNRKRQLKNLQKDEKDIMNYQRTICEKDAKIIDLKSTITEIAVESKTARQPQQQQQQQQPYEEEDPEKQEELIASSLEKDFELDTRIRSMAETISSLKEELNETILQLRKETQNGFTLENKLQLLDRTKKSIEQTLSSTNERYALLEKKLKDKSDEYEKLQKSQENSAVIEAINETKREYEEKIQTILETNRTNVSKAVENVEKRYKKQMAELMKAVDAGETQAAINELNNQHLNEIAIIKKECQEEIENLRISNGNRLSLLTKHYETKISQMLTDHKRLQESSEKDLEMHVEEKRIEIEEDFSRKIIDIQDKAATDLTDLKARFEAKMVRLEGKLHRIESERDTLKGIIEDNDLLDEIPDDFNETTVEDNGDEDDVLADSILQLKKREIEKDVSEKYAILLKSQRQCIEQAKNWEIEKLKDTFQTNLNEKFSDLRRGIMENLIQLKSSLLSSDKPAKETDDVDKTIISTLKLVESNDSKVFDTIDRQFIPLNEVESRLSECNEKINDLSGENEFLRFTLQQLNNGKDLVNDNNEDLIRAMRSSIANQANQISQTLKEYDDMKARIEYYEQKEHVAETSDQLVQTDEIQKPICKKQSFVIFSRNEINITNVIKEEELILRDNLNSGRAKRQRTLNKSSSRKNTNEVESNNEGFNADIVLFDVFTQTDEISYPKPKKKVKKVKNNENTESQNTNVDRSIDTTNNDSQQQNEENSKDENANNDNLANEEKTTQKQNQSQNIKSSRKESVINNDEIEEEDQKEDNEESKNVKKEQNNTGLNSQREKLTDRKPNEKVEDAENEYEYEYDDNYPQIIKLTKLSFIRQNCIFEINPDGERQDSYIAECPSCHQNVSFDPKISEISTTVDPVIECPHCHSSVTIDKEKYPVMFQDDYCNVQNSLSLTPEEHSQIAAMEGKIQKQITDLIQMKQKLIKEQSNDNDSGSHFRDDLEPSLPTAILSLPKTEEQNEKTNKYNSEVSVVLKVSSDSLAIEIPASSVEFQSQPVSSSSSRRISSRLDSASTLSSRSFISKFDQENGQINSAEQQIDKEISKLIEFKQELLSKKSSTKNSNMNSAKNSNLNSTKNSNLNSAKNSNLNSTQNSNLNSAKNSNLNSTQNSNLNSAKNSNLNSNLNSNMNSDNEDENSSSNPSRKLKLEEMPQSGSNGSNGAAIGNIAADLQMNDVQLQRSAKTAEKENETQNADKKAATFVQSQHSHGLVVQASSDYFSPLKKSNLTIGGAAIFNKGQVPPTVDDYLKSLAIQTVSEIDVSIENDSIAPIKKLETIEKAVLTLSTLNAFSSSNENQLLATNIIQKAQSLKDIDPSQIPSEEVEEVVQSARKLLVSLCHENELEQVNIKPLSQEAGGFLSDDVEQLRDENLKYKNEIIFINEKQAKLKEEVQDLNDSTKELKLKHEEIIFSLQKIIGNIVKSIQNGEGKLDTNSLNTLKDQAKYLIGSMKEKENLEADNKETNELLKERDIEIISLNHAIQNKEGQIQDLSTKLSQLTAHVENINLHNQGQQFNVENLEKMNKENKKVIDQMSDALFKMKDNSEELQRKLDQLELDNQQLQNKMVMKESEVPIAYSFIKPFIIFDTVIESSLPSKGFTLIPGKNRYDQTASQKVSSNDENSTEKIRVKYNQTNQQQLVSGSPKLIVPKTSQARSRLTKNSASTSNKTSVNNNNDLGYIDFVPVHGEDPKSLIYIKKMRNNDNRGYYDRHPVNGNVVLQKTVTNLNRRIFSLQTILQAKAHEMIKLRDQKSEARQNLYKTAIQLQRVQKELVRSQTNSMLADEKLNKAYKIIEERDAEIRELRDLIRQLRTAAAQPALMHHVMSNIAEDQSNLAAMRAFRGQTTLNEMAKSYNVDSTLKRFAQRQMAVVKRWEKRRKDLIRQQQSHLLAVLAGMSLIASPDKNKKQNTKNENPDDQINEEIVKKYSSRKAITVTPMATKNKSKKHPKKESTPNIISTNQNAEFDSSWKNANSSHPRIPDGMKDGVIAQPL</sequence>
<evidence type="ECO:0000313" key="4">
    <source>
        <dbReference type="Proteomes" id="UP001470230"/>
    </source>
</evidence>
<feature type="compositionally biased region" description="Low complexity" evidence="2">
    <location>
        <begin position="975"/>
        <end position="984"/>
    </location>
</feature>
<reference evidence="3 4" key="1">
    <citation type="submission" date="2024-04" db="EMBL/GenBank/DDBJ databases">
        <title>Tritrichomonas musculus Genome.</title>
        <authorList>
            <person name="Alves-Ferreira E."/>
            <person name="Grigg M."/>
            <person name="Lorenzi H."/>
            <person name="Galac M."/>
        </authorList>
    </citation>
    <scope>NUCLEOTIDE SEQUENCE [LARGE SCALE GENOMIC DNA]</scope>
    <source>
        <strain evidence="3 4">EAF2021</strain>
    </source>
</reference>
<feature type="region of interest" description="Disordered" evidence="2">
    <location>
        <begin position="2145"/>
        <end position="2236"/>
    </location>
</feature>
<feature type="region of interest" description="Disordered" evidence="2">
    <location>
        <begin position="289"/>
        <end position="314"/>
    </location>
</feature>
<dbReference type="PANTHER" id="PTHR21713">
    <property type="entry name" value="NASCENT POLYPEPTIDE ASSOCIATED COMPLEX ALPHA SUBUNIT-RELATED"/>
    <property type="match status" value="1"/>
</dbReference>
<feature type="compositionally biased region" description="Polar residues" evidence="2">
    <location>
        <begin position="878"/>
        <end position="892"/>
    </location>
</feature>
<evidence type="ECO:0000256" key="1">
    <source>
        <dbReference type="SAM" id="Coils"/>
    </source>
</evidence>
<feature type="region of interest" description="Disordered" evidence="2">
    <location>
        <begin position="1304"/>
        <end position="1410"/>
    </location>
</feature>
<dbReference type="InterPro" id="IPR016641">
    <property type="entry name" value="EGD2/NACA0like"/>
</dbReference>
<feature type="coiled-coil region" evidence="1">
    <location>
        <begin position="789"/>
        <end position="816"/>
    </location>
</feature>
<gene>
    <name evidence="3" type="ORF">M9Y10_021073</name>
</gene>
<feature type="coiled-coil region" evidence="1">
    <location>
        <begin position="1272"/>
        <end position="1299"/>
    </location>
</feature>
<keyword evidence="1" id="KW-0175">Coiled coil</keyword>
<feature type="coiled-coil region" evidence="1">
    <location>
        <begin position="331"/>
        <end position="494"/>
    </location>
</feature>
<feature type="compositionally biased region" description="Basic and acidic residues" evidence="2">
    <location>
        <begin position="1024"/>
        <end position="1039"/>
    </location>
</feature>
<feature type="region of interest" description="Disordered" evidence="2">
    <location>
        <begin position="1895"/>
        <end position="1916"/>
    </location>
</feature>
<feature type="compositionally biased region" description="Polar residues" evidence="2">
    <location>
        <begin position="928"/>
        <end position="939"/>
    </location>
</feature>
<feature type="compositionally biased region" description="Low complexity" evidence="2">
    <location>
        <begin position="1401"/>
        <end position="1410"/>
    </location>
</feature>
<feature type="coiled-coil region" evidence="1">
    <location>
        <begin position="1699"/>
        <end position="1817"/>
    </location>
</feature>
<organism evidence="3 4">
    <name type="scientific">Tritrichomonas musculus</name>
    <dbReference type="NCBI Taxonomy" id="1915356"/>
    <lineage>
        <taxon>Eukaryota</taxon>
        <taxon>Metamonada</taxon>
        <taxon>Parabasalia</taxon>
        <taxon>Tritrichomonadida</taxon>
        <taxon>Tritrichomonadidae</taxon>
        <taxon>Tritrichomonas</taxon>
    </lineage>
</organism>
<feature type="compositionally biased region" description="Low complexity" evidence="2">
    <location>
        <begin position="1304"/>
        <end position="1378"/>
    </location>
</feature>
<feature type="coiled-coil region" evidence="1">
    <location>
        <begin position="212"/>
        <end position="267"/>
    </location>
</feature>
<proteinExistence type="predicted"/>
<evidence type="ECO:0000256" key="2">
    <source>
        <dbReference type="SAM" id="MobiDB-lite"/>
    </source>
</evidence>
<feature type="coiled-coil region" evidence="1">
    <location>
        <begin position="1610"/>
        <end position="1651"/>
    </location>
</feature>
<feature type="compositionally biased region" description="Low complexity" evidence="2">
    <location>
        <begin position="294"/>
        <end position="304"/>
    </location>
</feature>
<feature type="region of interest" description="Disordered" evidence="2">
    <location>
        <begin position="917"/>
        <end position="1040"/>
    </location>
</feature>
<feature type="region of interest" description="Disordered" evidence="2">
    <location>
        <begin position="871"/>
        <end position="892"/>
    </location>
</feature>